<dbReference type="OrthoDB" id="2445763at2759"/>
<evidence type="ECO:0000256" key="1">
    <source>
        <dbReference type="SAM" id="MobiDB-lite"/>
    </source>
</evidence>
<reference evidence="2" key="1">
    <citation type="submission" date="2020-05" db="EMBL/GenBank/DDBJ databases">
        <authorList>
            <person name="Rincon C."/>
            <person name="Sanders R I."/>
            <person name="Robbins C."/>
            <person name="Chaturvedi A."/>
        </authorList>
    </citation>
    <scope>NUCLEOTIDE SEQUENCE</scope>
    <source>
        <strain evidence="2">CHB12</strain>
    </source>
</reference>
<dbReference type="AlphaFoldDB" id="A0A915ZK19"/>
<comment type="caution">
    <text evidence="2">The sequence shown here is derived from an EMBL/GenBank/DDBJ whole genome shotgun (WGS) entry which is preliminary data.</text>
</comment>
<proteinExistence type="predicted"/>
<sequence length="130" mass="14681">MGRQPHFLIPYVVVLHTAKKANKSNKYAVCRACITVLVLLEKMKHITKLLDDAAKDGAKSKPFKKRCRIESSSDGSSDDNDNNNPILEEEISNLDEITLDNYIFRPLTIIQEQKLEQLLLDVTVSCGFAF</sequence>
<dbReference type="EMBL" id="CAGKOT010000038">
    <property type="protein sequence ID" value="CAB5377700.1"/>
    <property type="molecule type" value="Genomic_DNA"/>
</dbReference>
<dbReference type="Proteomes" id="UP000684084">
    <property type="component" value="Unassembled WGS sequence"/>
</dbReference>
<name>A0A915ZK19_9GLOM</name>
<feature type="region of interest" description="Disordered" evidence="1">
    <location>
        <begin position="56"/>
        <end position="86"/>
    </location>
</feature>
<protein>
    <submittedName>
        <fullName evidence="2">Uncharacterized protein</fullName>
    </submittedName>
</protein>
<feature type="compositionally biased region" description="Acidic residues" evidence="1">
    <location>
        <begin position="76"/>
        <end position="86"/>
    </location>
</feature>
<evidence type="ECO:0000313" key="2">
    <source>
        <dbReference type="EMBL" id="CAB5377700.1"/>
    </source>
</evidence>
<organism evidence="2 3">
    <name type="scientific">Rhizophagus irregularis</name>
    <dbReference type="NCBI Taxonomy" id="588596"/>
    <lineage>
        <taxon>Eukaryota</taxon>
        <taxon>Fungi</taxon>
        <taxon>Fungi incertae sedis</taxon>
        <taxon>Mucoromycota</taxon>
        <taxon>Glomeromycotina</taxon>
        <taxon>Glomeromycetes</taxon>
        <taxon>Glomerales</taxon>
        <taxon>Glomeraceae</taxon>
        <taxon>Rhizophagus</taxon>
    </lineage>
</organism>
<evidence type="ECO:0000313" key="3">
    <source>
        <dbReference type="Proteomes" id="UP000684084"/>
    </source>
</evidence>
<dbReference type="VEuPathDB" id="FungiDB:RhiirFUN_009279"/>
<accession>A0A915ZK19</accession>
<gene>
    <name evidence="2" type="ORF">CHRIB12_LOCUS15858</name>
</gene>